<sequence>MESSEYSEFDSLKSEKVPNLGSKSSTSISDQTSDKSPWNSKTPEKPVNPPRRTRNHGTALSLKEVREAALKLSKSETDPATRPDSFVISAKEQIRLWLESSPSNLMKSDDSSKLPEKYEMLDKFFCGMVNAIQLLRIKRSATTFPNISPKIECLTDRRFTYSYLAQLKIYFSRGH</sequence>
<organism evidence="1 2">
    <name type="scientific">Catharanthus roseus</name>
    <name type="common">Madagascar periwinkle</name>
    <name type="synonym">Vinca rosea</name>
    <dbReference type="NCBI Taxonomy" id="4058"/>
    <lineage>
        <taxon>Eukaryota</taxon>
        <taxon>Viridiplantae</taxon>
        <taxon>Streptophyta</taxon>
        <taxon>Embryophyta</taxon>
        <taxon>Tracheophyta</taxon>
        <taxon>Spermatophyta</taxon>
        <taxon>Magnoliopsida</taxon>
        <taxon>eudicotyledons</taxon>
        <taxon>Gunneridae</taxon>
        <taxon>Pentapetalae</taxon>
        <taxon>asterids</taxon>
        <taxon>lamiids</taxon>
        <taxon>Gentianales</taxon>
        <taxon>Apocynaceae</taxon>
        <taxon>Rauvolfioideae</taxon>
        <taxon>Vinceae</taxon>
        <taxon>Catharanthinae</taxon>
        <taxon>Catharanthus</taxon>
    </lineage>
</organism>
<dbReference type="Proteomes" id="UP001060085">
    <property type="component" value="Linkage Group LG01"/>
</dbReference>
<evidence type="ECO:0000313" key="2">
    <source>
        <dbReference type="Proteomes" id="UP001060085"/>
    </source>
</evidence>
<evidence type="ECO:0000313" key="1">
    <source>
        <dbReference type="EMBL" id="KAI5683599.1"/>
    </source>
</evidence>
<accession>A0ACC0CF59</accession>
<name>A0ACC0CF59_CATRO</name>
<keyword evidence="2" id="KW-1185">Reference proteome</keyword>
<protein>
    <submittedName>
        <fullName evidence="1">Uncharacterized protein</fullName>
    </submittedName>
</protein>
<proteinExistence type="predicted"/>
<comment type="caution">
    <text evidence="1">The sequence shown here is derived from an EMBL/GenBank/DDBJ whole genome shotgun (WGS) entry which is preliminary data.</text>
</comment>
<reference evidence="2" key="1">
    <citation type="journal article" date="2023" name="Nat. Plants">
        <title>Single-cell RNA sequencing provides a high-resolution roadmap for understanding the multicellular compartmentation of specialized metabolism.</title>
        <authorList>
            <person name="Sun S."/>
            <person name="Shen X."/>
            <person name="Li Y."/>
            <person name="Li Y."/>
            <person name="Wang S."/>
            <person name="Li R."/>
            <person name="Zhang H."/>
            <person name="Shen G."/>
            <person name="Guo B."/>
            <person name="Wei J."/>
            <person name="Xu J."/>
            <person name="St-Pierre B."/>
            <person name="Chen S."/>
            <person name="Sun C."/>
        </authorList>
    </citation>
    <scope>NUCLEOTIDE SEQUENCE [LARGE SCALE GENOMIC DNA]</scope>
</reference>
<gene>
    <name evidence="1" type="ORF">M9H77_04827</name>
</gene>
<dbReference type="EMBL" id="CM044701">
    <property type="protein sequence ID" value="KAI5683599.1"/>
    <property type="molecule type" value="Genomic_DNA"/>
</dbReference>